<keyword evidence="2" id="KW-0103">Bromodomain</keyword>
<organism evidence="6">
    <name type="scientific">Phaeomonas parva</name>
    <dbReference type="NCBI Taxonomy" id="124430"/>
    <lineage>
        <taxon>Eukaryota</taxon>
        <taxon>Sar</taxon>
        <taxon>Stramenopiles</taxon>
        <taxon>Ochrophyta</taxon>
        <taxon>Pinguiophyceae</taxon>
        <taxon>Pinguiochrysidales</taxon>
        <taxon>Pinguiochrysidaceae</taxon>
        <taxon>Phaeomonas</taxon>
    </lineage>
</organism>
<evidence type="ECO:0000256" key="2">
    <source>
        <dbReference type="ARBA" id="ARBA00023117"/>
    </source>
</evidence>
<gene>
    <name evidence="6" type="ORF">PPAR1163_LOCUS460</name>
</gene>
<keyword evidence="3" id="KW-0804">Transcription</keyword>
<dbReference type="SUPFAM" id="SSF63748">
    <property type="entry name" value="Tudor/PWWP/MBT"/>
    <property type="match status" value="2"/>
</dbReference>
<feature type="compositionally biased region" description="Low complexity" evidence="4">
    <location>
        <begin position="145"/>
        <end position="160"/>
    </location>
</feature>
<dbReference type="Pfam" id="PF17035">
    <property type="entry name" value="BET"/>
    <property type="match status" value="1"/>
</dbReference>
<dbReference type="CDD" id="cd05162">
    <property type="entry name" value="PWWP"/>
    <property type="match status" value="1"/>
</dbReference>
<sequence>MRTMLANSDSSFTYADRREISNRTQKLPADKLSRALGIIFGDDNVTQKMKEFTVDFGALDDAKCYKLAALIKTQDASARVGPSRPKAPKAKATKAAKSGKTHGGGGANGAASASRKRRPGEGKSGEPTNGGRPAKKPRAGAQDNSSASARGGSRYRTGSAESASASARPGKRARSGAGAKSPAKAAAPPMPETGRVEVRINKEGPEFRPGSVLGKKKGRILVLFDDDRSLRWIAASNNRRSTWRDAQGFDDVQLPKGGTLTALRQAERSLSRHVSKSFCEKVLSTLWSLEASDPFMTAGAPAKGGRGTGRVSVSASAMTFHHVREKVVSKSYKNTADFAYDVRCVLANLLRDEDFETENGKMALILKSVFEYEWKTALATADAGEGSDPESELPPPEASRGRGEASRKLTRFQEEVARSDSNPRQTTRRAQPPPGSASHKNLHANLDDRIVGRRIQVFWDGDSQWYTGTIEEYDADTRQHRLRYAPDDEEWIDLHTEPFTFAIDEKGTPVQLIQRIGRIVVAKAANSPWWPAEICLPCTSTLDDFEDAGRADRLAGLPSEARVMVLYFGEDQYDVLPSSKVKDVASSTEPRKGLKPRGKDDVLDAAWDLAALRAMYLGQGDWKTS</sequence>
<dbReference type="InterPro" id="IPR036427">
    <property type="entry name" value="Bromodomain-like_sf"/>
</dbReference>
<feature type="region of interest" description="Disordered" evidence="4">
    <location>
        <begin position="74"/>
        <end position="195"/>
    </location>
</feature>
<dbReference type="PROSITE" id="PS50812">
    <property type="entry name" value="PWWP"/>
    <property type="match status" value="1"/>
</dbReference>
<feature type="compositionally biased region" description="Low complexity" evidence="4">
    <location>
        <begin position="175"/>
        <end position="187"/>
    </location>
</feature>
<dbReference type="SUPFAM" id="SSF47370">
    <property type="entry name" value="Bromodomain"/>
    <property type="match status" value="1"/>
</dbReference>
<dbReference type="AlphaFoldDB" id="A0A7S1TNL7"/>
<accession>A0A7S1TNL7</accession>
<reference evidence="6" key="1">
    <citation type="submission" date="2021-01" db="EMBL/GenBank/DDBJ databases">
        <authorList>
            <person name="Corre E."/>
            <person name="Pelletier E."/>
            <person name="Niang G."/>
            <person name="Scheremetjew M."/>
            <person name="Finn R."/>
            <person name="Kale V."/>
            <person name="Holt S."/>
            <person name="Cochrane G."/>
            <person name="Meng A."/>
            <person name="Brown T."/>
            <person name="Cohen L."/>
        </authorList>
    </citation>
    <scope>NUCLEOTIDE SEQUENCE</scope>
    <source>
        <strain evidence="6">CCMP2877</strain>
    </source>
</reference>
<keyword evidence="1" id="KW-0805">Transcription regulation</keyword>
<dbReference type="InterPro" id="IPR027353">
    <property type="entry name" value="NET_dom"/>
</dbReference>
<dbReference type="Gene3D" id="1.20.920.10">
    <property type="entry name" value="Bromodomain-like"/>
    <property type="match status" value="1"/>
</dbReference>
<protein>
    <recommendedName>
        <fullName evidence="5">PWWP domain-containing protein</fullName>
    </recommendedName>
</protein>
<evidence type="ECO:0000259" key="5">
    <source>
        <dbReference type="PROSITE" id="PS50812"/>
    </source>
</evidence>
<dbReference type="InterPro" id="IPR000313">
    <property type="entry name" value="PWWP_dom"/>
</dbReference>
<dbReference type="EMBL" id="HBGJ01000635">
    <property type="protein sequence ID" value="CAD9242118.1"/>
    <property type="molecule type" value="Transcribed_RNA"/>
</dbReference>
<dbReference type="Gene3D" id="2.30.30.140">
    <property type="match status" value="2"/>
</dbReference>
<evidence type="ECO:0000313" key="6">
    <source>
        <dbReference type="EMBL" id="CAD9242118.1"/>
    </source>
</evidence>
<name>A0A7S1TNL7_9STRA</name>
<feature type="compositionally biased region" description="Basic and acidic residues" evidence="4">
    <location>
        <begin position="399"/>
        <end position="418"/>
    </location>
</feature>
<evidence type="ECO:0000256" key="4">
    <source>
        <dbReference type="SAM" id="MobiDB-lite"/>
    </source>
</evidence>
<dbReference type="Pfam" id="PF00855">
    <property type="entry name" value="PWWP"/>
    <property type="match status" value="1"/>
</dbReference>
<dbReference type="CDD" id="cd20404">
    <property type="entry name" value="Tudor_Agenet_AtEML-like"/>
    <property type="match status" value="1"/>
</dbReference>
<proteinExistence type="predicted"/>
<evidence type="ECO:0000256" key="3">
    <source>
        <dbReference type="ARBA" id="ARBA00023163"/>
    </source>
</evidence>
<feature type="region of interest" description="Disordered" evidence="4">
    <location>
        <begin position="381"/>
        <end position="443"/>
    </location>
</feature>
<dbReference type="InterPro" id="IPR038336">
    <property type="entry name" value="NET_sf"/>
</dbReference>
<feature type="compositionally biased region" description="Basic residues" evidence="4">
    <location>
        <begin position="86"/>
        <end position="100"/>
    </location>
</feature>
<evidence type="ECO:0000256" key="1">
    <source>
        <dbReference type="ARBA" id="ARBA00023015"/>
    </source>
</evidence>
<dbReference type="Gene3D" id="1.20.1270.220">
    <property type="match status" value="1"/>
</dbReference>
<feature type="domain" description="PWWP" evidence="5">
    <location>
        <begin position="516"/>
        <end position="587"/>
    </location>
</feature>
<dbReference type="PANTHER" id="PTHR45926">
    <property type="entry name" value="OSJNBA0053K19.4 PROTEIN"/>
    <property type="match status" value="1"/>
</dbReference>